<dbReference type="GO" id="GO:0004853">
    <property type="term" value="F:uroporphyrinogen decarboxylase activity"/>
    <property type="evidence" value="ECO:0007669"/>
    <property type="project" value="InterPro"/>
</dbReference>
<evidence type="ECO:0000259" key="1">
    <source>
        <dbReference type="Pfam" id="PF01208"/>
    </source>
</evidence>
<dbReference type="PANTHER" id="PTHR47099">
    <property type="entry name" value="METHYLCOBAMIDE:COM METHYLTRANSFERASE MTBA"/>
    <property type="match status" value="1"/>
</dbReference>
<protein>
    <recommendedName>
        <fullName evidence="1">Uroporphyrinogen decarboxylase (URO-D) domain-containing protein</fullName>
    </recommendedName>
</protein>
<dbReference type="InterPro" id="IPR000257">
    <property type="entry name" value="Uroporphyrinogen_deCOase"/>
</dbReference>
<gene>
    <name evidence="2" type="ORF">COX46_01340</name>
</gene>
<dbReference type="Pfam" id="PF01208">
    <property type="entry name" value="URO-D"/>
    <property type="match status" value="1"/>
</dbReference>
<feature type="domain" description="Uroporphyrinogen decarboxylase (URO-D)" evidence="1">
    <location>
        <begin position="2"/>
        <end position="141"/>
    </location>
</feature>
<comment type="caution">
    <text evidence="2">The sequence shown here is derived from an EMBL/GenBank/DDBJ whole genome shotgun (WGS) entry which is preliminary data.</text>
</comment>
<evidence type="ECO:0000313" key="2">
    <source>
        <dbReference type="EMBL" id="PIP16583.1"/>
    </source>
</evidence>
<organism evidence="2 3">
    <name type="scientific">bacterium (Candidatus Ratteibacteria) CG23_combo_of_CG06-09_8_20_14_all_48_7</name>
    <dbReference type="NCBI Taxonomy" id="2014292"/>
    <lineage>
        <taxon>Bacteria</taxon>
        <taxon>Candidatus Ratteibacteria</taxon>
    </lineage>
</organism>
<dbReference type="GO" id="GO:0006779">
    <property type="term" value="P:porphyrin-containing compound biosynthetic process"/>
    <property type="evidence" value="ECO:0007669"/>
    <property type="project" value="InterPro"/>
</dbReference>
<dbReference type="AlphaFoldDB" id="A0A2G9YCY5"/>
<dbReference type="InterPro" id="IPR052024">
    <property type="entry name" value="Methanogen_methyltrans"/>
</dbReference>
<dbReference type="PANTHER" id="PTHR47099:SF1">
    <property type="entry name" value="METHYLCOBAMIDE:COM METHYLTRANSFERASE MTBA"/>
    <property type="match status" value="1"/>
</dbReference>
<dbReference type="InterPro" id="IPR038071">
    <property type="entry name" value="UROD/MetE-like_sf"/>
</dbReference>
<proteinExistence type="predicted"/>
<reference evidence="2 3" key="1">
    <citation type="submission" date="2017-09" db="EMBL/GenBank/DDBJ databases">
        <title>Depth-based differentiation of microbial function through sediment-hosted aquifers and enrichment of novel symbionts in the deep terrestrial subsurface.</title>
        <authorList>
            <person name="Probst A.J."/>
            <person name="Ladd B."/>
            <person name="Jarett J.K."/>
            <person name="Geller-Mcgrath D.E."/>
            <person name="Sieber C.M."/>
            <person name="Emerson J.B."/>
            <person name="Anantharaman K."/>
            <person name="Thomas B.C."/>
            <person name="Malmstrom R."/>
            <person name="Stieglmeier M."/>
            <person name="Klingl A."/>
            <person name="Woyke T."/>
            <person name="Ryan C.M."/>
            <person name="Banfield J.F."/>
        </authorList>
    </citation>
    <scope>NUCLEOTIDE SEQUENCE [LARGE SCALE GENOMIC DNA]</scope>
    <source>
        <strain evidence="2">CG23_combo_of_CG06-09_8_20_14_all_48_7</strain>
    </source>
</reference>
<sequence length="142" mass="15871">MQKEAGAHALWYGDCNAGSHLISLNHYKEFAYPYAGEVAKACKEMGIMTIYHASEDKLPFIDTMADMDIDILSLGENTDIVAAHRLIRNKKCICGNIDPIQLLQRGTPEMIRNEVKRIIENVSIKGGHIMNSGEMIPRDVPE</sequence>
<name>A0A2G9YCY5_9BACT</name>
<feature type="non-terminal residue" evidence="2">
    <location>
        <position position="142"/>
    </location>
</feature>
<dbReference type="EMBL" id="PCRF01000060">
    <property type="protein sequence ID" value="PIP16583.1"/>
    <property type="molecule type" value="Genomic_DNA"/>
</dbReference>
<evidence type="ECO:0000313" key="3">
    <source>
        <dbReference type="Proteomes" id="UP000230392"/>
    </source>
</evidence>
<dbReference type="SUPFAM" id="SSF51726">
    <property type="entry name" value="UROD/MetE-like"/>
    <property type="match status" value="1"/>
</dbReference>
<dbReference type="Gene3D" id="3.20.20.210">
    <property type="match status" value="1"/>
</dbReference>
<dbReference type="Proteomes" id="UP000230392">
    <property type="component" value="Unassembled WGS sequence"/>
</dbReference>
<accession>A0A2G9YCY5</accession>